<evidence type="ECO:0000313" key="1">
    <source>
        <dbReference type="EMBL" id="QVL36744.1"/>
    </source>
</evidence>
<gene>
    <name evidence="1" type="ORF">KIH16_02795</name>
</gene>
<organism evidence="1 2">
    <name type="scientific">Aminirod propionatiphilus</name>
    <dbReference type="NCBI Taxonomy" id="3415223"/>
    <lineage>
        <taxon>Bacteria</taxon>
        <taxon>Thermotogati</taxon>
        <taxon>Synergistota</taxon>
        <taxon>Synergistia</taxon>
        <taxon>Synergistales</taxon>
        <taxon>Aminiphilaceae</taxon>
        <taxon>Aminirod</taxon>
    </lineage>
</organism>
<dbReference type="Proteomes" id="UP000682204">
    <property type="component" value="Chromosome"/>
</dbReference>
<keyword evidence="2" id="KW-1185">Reference proteome</keyword>
<proteinExistence type="predicted"/>
<name>A0ACD1DXF4_9BACT</name>
<reference evidence="1" key="1">
    <citation type="submission" date="2021-05" db="EMBL/GenBank/DDBJ databases">
        <title>An isolated secondary fermenter in methanogenic hydrocarbon-degrading communities.</title>
        <authorList>
            <person name="Liu Y.-F."/>
            <person name="Liu Z.-l."/>
        </authorList>
    </citation>
    <scope>NUCLEOTIDE SEQUENCE</scope>
    <source>
        <strain evidence="1">L-13</strain>
    </source>
</reference>
<accession>A0ACD1DXF4</accession>
<evidence type="ECO:0000313" key="2">
    <source>
        <dbReference type="Proteomes" id="UP000682204"/>
    </source>
</evidence>
<dbReference type="EMBL" id="CP074691">
    <property type="protein sequence ID" value="QVL36744.1"/>
    <property type="molecule type" value="Genomic_DNA"/>
</dbReference>
<sequence length="283" mass="31300">MTRRLDTHVHVYSPELIRTWKEVAEEEPYFGNLASGKVHRWARAEDVLDAMDHDGVDESWICGFAFSDMGLCRAQNDYVIESIRRSGGRLRGMAVVPPLAPGAEEEILRCREAGLVGVGELFPQGQGLDITDIRQTWRLVGACHEAGLFLLLHTAEPVGHDYPGKGSVGPKEAALFCTNHPEATVILAHWGGGLWLYEQMAEMRRVLRNAWYDVAATPFLYGPSVFRAAFAAEVGEKLLLGTDFPILGRSRYDALLELAGLDEGQRRALEGENGERLLGTLGR</sequence>
<protein>
    <submittedName>
        <fullName evidence="1">Amidohydrolase family protein</fullName>
    </submittedName>
</protein>